<evidence type="ECO:0000256" key="7">
    <source>
        <dbReference type="ARBA" id="ARBA00022824"/>
    </source>
</evidence>
<feature type="transmembrane region" description="Helical" evidence="11">
    <location>
        <begin position="459"/>
        <end position="479"/>
    </location>
</feature>
<feature type="transmembrane region" description="Helical" evidence="11">
    <location>
        <begin position="597"/>
        <end position="616"/>
    </location>
</feature>
<keyword evidence="9 11" id="KW-0472">Membrane</keyword>
<dbReference type="EC" id="2.7.1.108" evidence="3"/>
<dbReference type="STRING" id="401625.A0A0P1BD76"/>
<feature type="compositionally biased region" description="Low complexity" evidence="10">
    <location>
        <begin position="193"/>
        <end position="208"/>
    </location>
</feature>
<feature type="region of interest" description="Disordered" evidence="10">
    <location>
        <begin position="132"/>
        <end position="156"/>
    </location>
</feature>
<name>A0A0P1BD76_9BASI</name>
<dbReference type="GO" id="GO:0043048">
    <property type="term" value="P:dolichyl monophosphate biosynthetic process"/>
    <property type="evidence" value="ECO:0007669"/>
    <property type="project" value="TreeGrafter"/>
</dbReference>
<feature type="transmembrane region" description="Helical" evidence="11">
    <location>
        <begin position="354"/>
        <end position="375"/>
    </location>
</feature>
<protein>
    <recommendedName>
        <fullName evidence="3">dolichol kinase</fullName>
        <ecNumber evidence="3">2.7.1.108</ecNumber>
    </recommendedName>
</protein>
<evidence type="ECO:0000313" key="12">
    <source>
        <dbReference type="EMBL" id="CEH13703.1"/>
    </source>
</evidence>
<keyword evidence="6 12" id="KW-0418">Kinase</keyword>
<evidence type="ECO:0000256" key="11">
    <source>
        <dbReference type="SAM" id="Phobius"/>
    </source>
</evidence>
<keyword evidence="13" id="KW-1185">Reference proteome</keyword>
<dbReference type="EMBL" id="CCYA01000221">
    <property type="protein sequence ID" value="CEH13703.1"/>
    <property type="molecule type" value="Genomic_DNA"/>
</dbReference>
<evidence type="ECO:0000256" key="4">
    <source>
        <dbReference type="ARBA" id="ARBA00022679"/>
    </source>
</evidence>
<evidence type="ECO:0000256" key="8">
    <source>
        <dbReference type="ARBA" id="ARBA00022989"/>
    </source>
</evidence>
<dbReference type="AlphaFoldDB" id="A0A0P1BD76"/>
<comment type="similarity">
    <text evidence="2">Belongs to the polyprenol kinase family.</text>
</comment>
<dbReference type="InterPro" id="IPR032974">
    <property type="entry name" value="Polypren_kinase"/>
</dbReference>
<feature type="compositionally biased region" description="Basic and acidic residues" evidence="10">
    <location>
        <begin position="132"/>
        <end position="148"/>
    </location>
</feature>
<evidence type="ECO:0000256" key="10">
    <source>
        <dbReference type="SAM" id="MobiDB-lite"/>
    </source>
</evidence>
<feature type="compositionally biased region" description="Polar residues" evidence="10">
    <location>
        <begin position="8"/>
        <end position="24"/>
    </location>
</feature>
<evidence type="ECO:0000256" key="3">
    <source>
        <dbReference type="ARBA" id="ARBA00012132"/>
    </source>
</evidence>
<feature type="transmembrane region" description="Helical" evidence="11">
    <location>
        <begin position="291"/>
        <end position="311"/>
    </location>
</feature>
<feature type="compositionally biased region" description="Low complexity" evidence="10">
    <location>
        <begin position="106"/>
        <end position="115"/>
    </location>
</feature>
<feature type="transmembrane region" description="Helical" evidence="11">
    <location>
        <begin position="428"/>
        <end position="447"/>
    </location>
</feature>
<evidence type="ECO:0000256" key="5">
    <source>
        <dbReference type="ARBA" id="ARBA00022692"/>
    </source>
</evidence>
<evidence type="ECO:0000256" key="9">
    <source>
        <dbReference type="ARBA" id="ARBA00023136"/>
    </source>
</evidence>
<feature type="transmembrane region" description="Helical" evidence="11">
    <location>
        <begin position="542"/>
        <end position="566"/>
    </location>
</feature>
<comment type="subcellular location">
    <subcellularLocation>
        <location evidence="1">Endoplasmic reticulum membrane</location>
        <topology evidence="1">Multi-pass membrane protein</topology>
    </subcellularLocation>
</comment>
<feature type="transmembrane region" description="Helical" evidence="11">
    <location>
        <begin position="395"/>
        <end position="416"/>
    </location>
</feature>
<keyword evidence="7" id="KW-0256">Endoplasmic reticulum</keyword>
<keyword evidence="4" id="KW-0808">Transferase</keyword>
<feature type="transmembrane region" description="Helical" evidence="11">
    <location>
        <begin position="714"/>
        <end position="738"/>
    </location>
</feature>
<feature type="region of interest" description="Disordered" evidence="10">
    <location>
        <begin position="1"/>
        <end position="119"/>
    </location>
</feature>
<evidence type="ECO:0000256" key="2">
    <source>
        <dbReference type="ARBA" id="ARBA00010794"/>
    </source>
</evidence>
<sequence length="903" mass="97862">MREKEHQQTSQYGLTASSARAHTSQPKRRRLSQPVSSSLQKRRSISRIRSGSVLEDDGEREQLSTSEGEALGDALGRHRPPPRSPSFYSSTAYAAGSSGRNGRGESGSTSSSDASSSDRHVFDWDAKRAAVRERTRERQRMSFDERQSSARARRLNLTLPSRYAPGEGEETVTGLASVISRGRDATPPYGTPASADAANAASSSTARRQAARPKRRLSVNPVIETALIVGAGAAMCHELGTTGIPRVQSHVTELAWICSSTLLYLAMRGAGACGFIWSTDHRNYRQCGDDGALSGLLMGPLLAAAALLAAIRETAGLANAPNGSPLPYPNWQIEGPLSLVQHARPTPDSLHQLVLSRCSLVSLQTLTSTILLLHLLGTRWIRRPADFPQSNWRRLGSFVVFEILVTGFVELVRELAARSGISFWTDLARWEVFTAALFYQSNLYCISRLARKSFTLGELSIVAAIGVTLVMETLALTVAKVMPFATPFVKAFRSPTPLVVFQSALVVGSFMIGFLLSPLLYLSRHLAQKPVHRLRWPHKRDLHRRLLAGFFYLFAALYIVGVLGLWTRWILGRRDPWVWVLHFLIKGKHPWSRPLLVAYWLALVAASVLSWQAIVVSAKRFRVVRNPTVTSVTATAATATATASGSLHENAASAAHNADVPIAPSSANTRATAAGVVRSLGGLGAIGNAAANTETGGVTLKRAATLSLNARRKFFHALAVMLFVPGIAADPAFMHLAFSLAFSAFIFAEYIRYYALYPFGATLHVFLAEFTDHKDSGPVILSHFYLLTGCAGPLWIEGSSQITQQIGVLVLGVGDALASIVGRRYGRVYWPGSSKTVEGSVAFVGSILCSTLLLRMLGWVQPFSIPRLGVVLALLGALEGTSSQNDNLILPVYGFVTLTLLNV</sequence>
<dbReference type="PANTHER" id="PTHR13205:SF15">
    <property type="entry name" value="DOLICHOL KINASE"/>
    <property type="match status" value="1"/>
</dbReference>
<evidence type="ECO:0000256" key="6">
    <source>
        <dbReference type="ARBA" id="ARBA00022777"/>
    </source>
</evidence>
<organism evidence="12 13">
    <name type="scientific">Ceraceosorus bombacis</name>
    <dbReference type="NCBI Taxonomy" id="401625"/>
    <lineage>
        <taxon>Eukaryota</taxon>
        <taxon>Fungi</taxon>
        <taxon>Dikarya</taxon>
        <taxon>Basidiomycota</taxon>
        <taxon>Ustilaginomycotina</taxon>
        <taxon>Exobasidiomycetes</taxon>
        <taxon>Ceraceosorales</taxon>
        <taxon>Ceraceosoraceae</taxon>
        <taxon>Ceraceosorus</taxon>
    </lineage>
</organism>
<keyword evidence="5 11" id="KW-0812">Transmembrane</keyword>
<proteinExistence type="inferred from homology"/>
<dbReference type="GO" id="GO:0004168">
    <property type="term" value="F:dolichol kinase activity"/>
    <property type="evidence" value="ECO:0007669"/>
    <property type="project" value="UniProtKB-EC"/>
</dbReference>
<reference evidence="12 13" key="1">
    <citation type="submission" date="2014-09" db="EMBL/GenBank/DDBJ databases">
        <authorList>
            <person name="Magalhaes I.L.F."/>
            <person name="Oliveira U."/>
            <person name="Santos F.R."/>
            <person name="Vidigal T.H.D.A."/>
            <person name="Brescovit A.D."/>
            <person name="Santos A.J."/>
        </authorList>
    </citation>
    <scope>NUCLEOTIDE SEQUENCE [LARGE SCALE GENOMIC DNA]</scope>
</reference>
<dbReference type="GO" id="GO:0005789">
    <property type="term" value="C:endoplasmic reticulum membrane"/>
    <property type="evidence" value="ECO:0007669"/>
    <property type="project" value="UniProtKB-SubCell"/>
</dbReference>
<feature type="region of interest" description="Disordered" evidence="10">
    <location>
        <begin position="181"/>
        <end position="215"/>
    </location>
</feature>
<dbReference type="PANTHER" id="PTHR13205">
    <property type="entry name" value="TRANSMEMBRANE PROTEIN 15-RELATED"/>
    <property type="match status" value="1"/>
</dbReference>
<keyword evidence="8 11" id="KW-1133">Transmembrane helix</keyword>
<dbReference type="Proteomes" id="UP000054845">
    <property type="component" value="Unassembled WGS sequence"/>
</dbReference>
<feature type="transmembrane region" description="Helical" evidence="11">
    <location>
        <begin position="217"/>
        <end position="234"/>
    </location>
</feature>
<dbReference type="OrthoDB" id="377083at2759"/>
<feature type="compositionally biased region" description="Low complexity" evidence="10">
    <location>
        <begin position="85"/>
        <end position="98"/>
    </location>
</feature>
<accession>A0A0P1BD76</accession>
<feature type="transmembrane region" description="Helical" evidence="11">
    <location>
        <begin position="499"/>
        <end position="522"/>
    </location>
</feature>
<evidence type="ECO:0000313" key="13">
    <source>
        <dbReference type="Proteomes" id="UP000054845"/>
    </source>
</evidence>
<feature type="transmembrane region" description="Helical" evidence="11">
    <location>
        <begin position="254"/>
        <end position="279"/>
    </location>
</feature>
<evidence type="ECO:0000256" key="1">
    <source>
        <dbReference type="ARBA" id="ARBA00004477"/>
    </source>
</evidence>